<keyword evidence="1" id="KW-1133">Transmembrane helix</keyword>
<reference evidence="2 3" key="1">
    <citation type="submission" date="2020-08" db="EMBL/GenBank/DDBJ databases">
        <title>Edaphobacter telluris sp. nov. and Acidobacterium dinghuensis sp. nov., two acidobacteria isolated from forest soil.</title>
        <authorList>
            <person name="Fu J."/>
            <person name="Qiu L."/>
        </authorList>
    </citation>
    <scope>NUCLEOTIDE SEQUENCE [LARGE SCALE GENOMIC DNA]</scope>
    <source>
        <strain evidence="2">4Y35</strain>
    </source>
</reference>
<organism evidence="2 3">
    <name type="scientific">Alloacidobacterium dinghuense</name>
    <dbReference type="NCBI Taxonomy" id="2763107"/>
    <lineage>
        <taxon>Bacteria</taxon>
        <taxon>Pseudomonadati</taxon>
        <taxon>Acidobacteriota</taxon>
        <taxon>Terriglobia</taxon>
        <taxon>Terriglobales</taxon>
        <taxon>Acidobacteriaceae</taxon>
        <taxon>Alloacidobacterium</taxon>
    </lineage>
</organism>
<feature type="transmembrane region" description="Helical" evidence="1">
    <location>
        <begin position="101"/>
        <end position="121"/>
    </location>
</feature>
<dbReference type="RefSeq" id="WP_186743449.1">
    <property type="nucleotide sequence ID" value="NZ_CP060394.1"/>
</dbReference>
<dbReference type="Proteomes" id="UP000515312">
    <property type="component" value="Chromosome"/>
</dbReference>
<name>A0A7G8BIX5_9BACT</name>
<dbReference type="EMBL" id="CP060394">
    <property type="protein sequence ID" value="QNI32495.1"/>
    <property type="molecule type" value="Genomic_DNA"/>
</dbReference>
<keyword evidence="3" id="KW-1185">Reference proteome</keyword>
<feature type="transmembrane region" description="Helical" evidence="1">
    <location>
        <begin position="47"/>
        <end position="66"/>
    </location>
</feature>
<keyword evidence="1" id="KW-0472">Membrane</keyword>
<accession>A0A7G8BIX5</accession>
<evidence type="ECO:0000313" key="2">
    <source>
        <dbReference type="EMBL" id="QNI32495.1"/>
    </source>
</evidence>
<feature type="transmembrane region" description="Helical" evidence="1">
    <location>
        <begin position="73"/>
        <end position="95"/>
    </location>
</feature>
<dbReference type="KEGG" id="adin:H7849_00215"/>
<evidence type="ECO:0000313" key="3">
    <source>
        <dbReference type="Proteomes" id="UP000515312"/>
    </source>
</evidence>
<proteinExistence type="predicted"/>
<dbReference type="AlphaFoldDB" id="A0A7G8BIX5"/>
<feature type="transmembrane region" description="Helical" evidence="1">
    <location>
        <begin position="7"/>
        <end position="27"/>
    </location>
</feature>
<keyword evidence="1" id="KW-0812">Transmembrane</keyword>
<evidence type="ECO:0000256" key="1">
    <source>
        <dbReference type="SAM" id="Phobius"/>
    </source>
</evidence>
<sequence length="130" mass="13850">MQIAHSFLAILAGFITIVGLMGIASALLRRFAPDHTRDDAPPDPLIMAVNVGIGLVCSVLGGYVTARYAQGNPLLHALMLALAVLLLSAISAIQMKGKQPIYYLIISTIIPPLAVLCGGLLRLHQMGLHW</sequence>
<protein>
    <submittedName>
        <fullName evidence="2">Uncharacterized protein</fullName>
    </submittedName>
</protein>
<gene>
    <name evidence="2" type="ORF">H7849_00215</name>
</gene>